<dbReference type="InterPro" id="IPR010035">
    <property type="entry name" value="Thi_S"/>
</dbReference>
<accession>A0A147JW32</accession>
<dbReference type="EMBL" id="LQMQ01000036">
    <property type="protein sequence ID" value="KUO40726.1"/>
    <property type="molecule type" value="Genomic_DNA"/>
</dbReference>
<comment type="caution">
    <text evidence="1">The sequence shown here is derived from an EMBL/GenBank/DDBJ whole genome shotgun (WGS) entry which is preliminary data.</text>
</comment>
<name>A0A147JW32_HADYE</name>
<dbReference type="SUPFAM" id="SSF54285">
    <property type="entry name" value="MoaD/ThiS"/>
    <property type="match status" value="1"/>
</dbReference>
<gene>
    <name evidence="1" type="ORF">APZ16_01025</name>
</gene>
<organism evidence="1 2">
    <name type="scientific">Hadarchaeum yellowstonense</name>
    <dbReference type="NCBI Taxonomy" id="1776334"/>
    <lineage>
        <taxon>Archaea</taxon>
        <taxon>Methanobacteriati</taxon>
        <taxon>Candidatus Hadarchaeota</taxon>
        <taxon>Candidatus Hadarchaeia</taxon>
        <taxon>Candidatus Hadarchaeales</taxon>
        <taxon>Candidatus Hadarchaeaceae</taxon>
        <taxon>Candidatus Hadarchaeum</taxon>
    </lineage>
</organism>
<proteinExistence type="predicted"/>
<dbReference type="InterPro" id="IPR016155">
    <property type="entry name" value="Mopterin_synth/thiamin_S_b"/>
</dbReference>
<protein>
    <recommendedName>
        <fullName evidence="3">Thiamine biosynthesis protein ThiS</fullName>
    </recommendedName>
</protein>
<dbReference type="InterPro" id="IPR003749">
    <property type="entry name" value="ThiS/MoaD-like"/>
</dbReference>
<dbReference type="NCBIfam" id="TIGR01683">
    <property type="entry name" value="thiS"/>
    <property type="match status" value="1"/>
</dbReference>
<dbReference type="STRING" id="1776334.APZ16_01025"/>
<dbReference type="InterPro" id="IPR012675">
    <property type="entry name" value="Beta-grasp_dom_sf"/>
</dbReference>
<evidence type="ECO:0000313" key="2">
    <source>
        <dbReference type="Proteomes" id="UP000074294"/>
    </source>
</evidence>
<dbReference type="Gene3D" id="3.10.20.30">
    <property type="match status" value="1"/>
</dbReference>
<dbReference type="Pfam" id="PF02597">
    <property type="entry name" value="ThiS"/>
    <property type="match status" value="1"/>
</dbReference>
<evidence type="ECO:0000313" key="1">
    <source>
        <dbReference type="EMBL" id="KUO40726.1"/>
    </source>
</evidence>
<sequence>MVEITVKVVGQRTRRLKVDPGTTIAELLRRVGQNRETVVVRLNGRIVAEEERLKEGDLIEVIPVVTGG</sequence>
<reference evidence="1 2" key="1">
    <citation type="journal article" date="2016" name="Nat. Microbiol.">
        <title>Genomic inference of the metabolism of cosmopolitan subsurface Archaea, Hadesarchaea.</title>
        <authorList>
            <person name="Baker B.J."/>
            <person name="Saw J.H."/>
            <person name="Lind A.E."/>
            <person name="Lazar C.S."/>
            <person name="Hinrichs K.-U."/>
            <person name="Teske A.P."/>
            <person name="Ettema T.J."/>
        </authorList>
    </citation>
    <scope>NUCLEOTIDE SEQUENCE [LARGE SCALE GENOMIC DNA]</scope>
</reference>
<dbReference type="AlphaFoldDB" id="A0A147JW32"/>
<evidence type="ECO:0008006" key="3">
    <source>
        <dbReference type="Google" id="ProtNLM"/>
    </source>
</evidence>
<dbReference type="Proteomes" id="UP000074294">
    <property type="component" value="Unassembled WGS sequence"/>
</dbReference>